<name>A0AAD8J279_9APIA</name>
<dbReference type="PANTHER" id="PTHR33345">
    <property type="entry name" value="ADAPTER PROTEIN, PUTATIVE-RELATED"/>
    <property type="match status" value="1"/>
</dbReference>
<dbReference type="Pfam" id="PF23299">
    <property type="entry name" value="DUF7081"/>
    <property type="match status" value="1"/>
</dbReference>
<evidence type="ECO:0000259" key="8">
    <source>
        <dbReference type="Pfam" id="PF23299"/>
    </source>
</evidence>
<dbReference type="PANTHER" id="PTHR33345:SF6">
    <property type="entry name" value="OS03G0747200 PROTEIN"/>
    <property type="match status" value="1"/>
</dbReference>
<comment type="subcellular location">
    <subcellularLocation>
        <location evidence="1">Nucleus</location>
    </subcellularLocation>
</comment>
<feature type="domain" description="DUF7615" evidence="9">
    <location>
        <begin position="361"/>
        <end position="465"/>
    </location>
</feature>
<keyword evidence="2" id="KW-0479">Metal-binding</keyword>
<dbReference type="Proteomes" id="UP001237642">
    <property type="component" value="Unassembled WGS sequence"/>
</dbReference>
<evidence type="ECO:0000313" key="11">
    <source>
        <dbReference type="Proteomes" id="UP001237642"/>
    </source>
</evidence>
<dbReference type="EMBL" id="JAUIZM010000003">
    <property type="protein sequence ID" value="KAK1395248.1"/>
    <property type="molecule type" value="Genomic_DNA"/>
</dbReference>
<evidence type="ECO:0000259" key="9">
    <source>
        <dbReference type="Pfam" id="PF24590"/>
    </source>
</evidence>
<feature type="domain" description="DUF7081" evidence="8">
    <location>
        <begin position="36"/>
        <end position="124"/>
    </location>
</feature>
<proteinExistence type="predicted"/>
<dbReference type="Pfam" id="PF24590">
    <property type="entry name" value="DUF7615"/>
    <property type="match status" value="1"/>
</dbReference>
<evidence type="ECO:0000313" key="10">
    <source>
        <dbReference type="EMBL" id="KAK1395248.1"/>
    </source>
</evidence>
<evidence type="ECO:0000256" key="5">
    <source>
        <dbReference type="ARBA" id="ARBA00023242"/>
    </source>
</evidence>
<keyword evidence="3" id="KW-0863">Zinc-finger</keyword>
<dbReference type="InterPro" id="IPR055508">
    <property type="entry name" value="DUF7081"/>
</dbReference>
<keyword evidence="11" id="KW-1185">Reference proteome</keyword>
<evidence type="ECO:0000256" key="6">
    <source>
        <dbReference type="SAM" id="MobiDB-lite"/>
    </source>
</evidence>
<comment type="caution">
    <text evidence="10">The sequence shown here is derived from an EMBL/GenBank/DDBJ whole genome shotgun (WGS) entry which is preliminary data.</text>
</comment>
<dbReference type="Pfam" id="PF07227">
    <property type="entry name" value="PHD_Oberon"/>
    <property type="match status" value="1"/>
</dbReference>
<protein>
    <submittedName>
        <fullName evidence="10">CDPK adapter protein 1</fullName>
    </submittedName>
</protein>
<keyword evidence="5" id="KW-0539">Nucleus</keyword>
<reference evidence="10" key="1">
    <citation type="submission" date="2023-02" db="EMBL/GenBank/DDBJ databases">
        <title>Genome of toxic invasive species Heracleum sosnowskyi carries increased number of genes despite the absence of recent whole-genome duplications.</title>
        <authorList>
            <person name="Schelkunov M."/>
            <person name="Shtratnikova V."/>
            <person name="Makarenko M."/>
            <person name="Klepikova A."/>
            <person name="Omelchenko D."/>
            <person name="Novikova G."/>
            <person name="Obukhova E."/>
            <person name="Bogdanov V."/>
            <person name="Penin A."/>
            <person name="Logacheva M."/>
        </authorList>
    </citation>
    <scope>NUCLEOTIDE SEQUENCE</scope>
    <source>
        <strain evidence="10">Hsosn_3</strain>
        <tissue evidence="10">Leaf</tissue>
    </source>
</reference>
<dbReference type="GO" id="GO:0005634">
    <property type="term" value="C:nucleus"/>
    <property type="evidence" value="ECO:0007669"/>
    <property type="project" value="UniProtKB-SubCell"/>
</dbReference>
<dbReference type="AlphaFoldDB" id="A0AAD8J279"/>
<dbReference type="GO" id="GO:0008270">
    <property type="term" value="F:zinc ion binding"/>
    <property type="evidence" value="ECO:0007669"/>
    <property type="project" value="UniProtKB-KW"/>
</dbReference>
<feature type="region of interest" description="Disordered" evidence="6">
    <location>
        <begin position="1"/>
        <end position="28"/>
    </location>
</feature>
<dbReference type="InterPro" id="IPR056034">
    <property type="entry name" value="DUF7615"/>
</dbReference>
<organism evidence="10 11">
    <name type="scientific">Heracleum sosnowskyi</name>
    <dbReference type="NCBI Taxonomy" id="360622"/>
    <lineage>
        <taxon>Eukaryota</taxon>
        <taxon>Viridiplantae</taxon>
        <taxon>Streptophyta</taxon>
        <taxon>Embryophyta</taxon>
        <taxon>Tracheophyta</taxon>
        <taxon>Spermatophyta</taxon>
        <taxon>Magnoliopsida</taxon>
        <taxon>eudicotyledons</taxon>
        <taxon>Gunneridae</taxon>
        <taxon>Pentapetalae</taxon>
        <taxon>asterids</taxon>
        <taxon>campanulids</taxon>
        <taxon>Apiales</taxon>
        <taxon>Apiaceae</taxon>
        <taxon>Apioideae</taxon>
        <taxon>apioid superclade</taxon>
        <taxon>Tordylieae</taxon>
        <taxon>Tordyliinae</taxon>
        <taxon>Heracleum</taxon>
    </lineage>
</organism>
<feature type="domain" description="Oberon-like PHD finger" evidence="7">
    <location>
        <begin position="148"/>
        <end position="280"/>
    </location>
</feature>
<evidence type="ECO:0000256" key="2">
    <source>
        <dbReference type="ARBA" id="ARBA00022723"/>
    </source>
</evidence>
<gene>
    <name evidence="10" type="ORF">POM88_014304</name>
</gene>
<accession>A0AAD8J279</accession>
<sequence length="473" mass="52572">MEIDEVEKNGGAMEMDNDENNGGASEITKNGLHLYPVSAQASGEGLPYAPVDWPEPGDKWRWKVGKRVRSNGYYMDRYLYLPKRLQAQRKGRTFASKLSVEQYLQSNGADVDAFFNSFSWHIPSEDRPAKKEHSGSELQAGIGCCKAGNKSCISIVEAEETSSGSIFCDMCCSEPGFCQVCCCILCSKITDSVNGGYDLIRCEAAIDEGVICGHIAHIGCALRSYMAGTVGGSIGLDAEYYCRRCDTKTDLLAHAKKLLQICESIESRDDIVKILNLGACVLRGSQRLAAKKLLYRIELVMGKLRSGTCLEDVWKVEDSSAVDPGNLIGDANTASESPIDKKPHCRAASPQKVSERFDPLIESLKLEGRVDEILGAFRESQELEYNIVRERLYEHKNYLQSLYQQLNKERAELARHAAYNVDRDALSKLVVDRVDQIKGEVIKLKEMEEVSKGFARTSKEILTEHFDLHPGRG</sequence>
<evidence type="ECO:0000259" key="7">
    <source>
        <dbReference type="Pfam" id="PF07227"/>
    </source>
</evidence>
<evidence type="ECO:0000256" key="1">
    <source>
        <dbReference type="ARBA" id="ARBA00004123"/>
    </source>
</evidence>
<dbReference type="InterPro" id="IPR032881">
    <property type="entry name" value="Oberon-like_PHD"/>
</dbReference>
<evidence type="ECO:0000256" key="4">
    <source>
        <dbReference type="ARBA" id="ARBA00022833"/>
    </source>
</evidence>
<keyword evidence="4" id="KW-0862">Zinc</keyword>
<reference evidence="10" key="2">
    <citation type="submission" date="2023-05" db="EMBL/GenBank/DDBJ databases">
        <authorList>
            <person name="Schelkunov M.I."/>
        </authorList>
    </citation>
    <scope>NUCLEOTIDE SEQUENCE</scope>
    <source>
        <strain evidence="10">Hsosn_3</strain>
        <tissue evidence="10">Leaf</tissue>
    </source>
</reference>
<evidence type="ECO:0000256" key="3">
    <source>
        <dbReference type="ARBA" id="ARBA00022771"/>
    </source>
</evidence>